<dbReference type="RefSeq" id="WP_093148328.1">
    <property type="nucleotide sequence ID" value="NZ_FNBW01000002.1"/>
</dbReference>
<keyword evidence="4 6" id="KW-1133">Transmembrane helix</keyword>
<keyword evidence="5 6" id="KW-0472">Membrane</keyword>
<dbReference type="GO" id="GO:0022857">
    <property type="term" value="F:transmembrane transporter activity"/>
    <property type="evidence" value="ECO:0007669"/>
    <property type="project" value="InterPro"/>
</dbReference>
<sequence>MAPALGWIGILRLGLVQTALGAVVVISTSTLNRVMVVELALPAMVPGLLVAAHYAVQILRPRWGYGSDAGGRRTPWIIGGMALLSLGGAGAALATAWMSVDPVLGLVAAAVAFLMIGAGVGAAGTSLLVLLATEVTPERRPAAATVVWLMMIAGFALTAGTLGALLDPYSPERLVGLVAAASAIAFAVATLSVWGVERARRMPVDEAPAPPFRAALSEAWQDATVRRFAVFVFLSMLAYSAQDLILEPYAGLVFGFTPGQSTALSGVHHGGVLLGMLAVGAVCTLLGRRREGSLGLWVVGGCLCSGVAMLGLALAGGAAAWWPLRANVFVMGVSNGAFAVAAIAMMMSIAAGGRTRREGTRMGVFGAAQAIAFGLGGFLGAVSVDLARLVLDSIPAAYGTVFAVEAGLFVISGLLALRLGRTGDAATQGIDRLTLGRGVIAGVVR</sequence>
<gene>
    <name evidence="8" type="ORF">SAMN05660686_00795</name>
</gene>
<accession>A0A8G2BH16</accession>
<dbReference type="InterPro" id="IPR026036">
    <property type="entry name" value="PucC"/>
</dbReference>
<dbReference type="Proteomes" id="UP000198615">
    <property type="component" value="Unassembled WGS sequence"/>
</dbReference>
<dbReference type="AlphaFoldDB" id="A0A8G2BH16"/>
<dbReference type="GO" id="GO:0016020">
    <property type="term" value="C:membrane"/>
    <property type="evidence" value="ECO:0007669"/>
    <property type="project" value="UniProtKB-SubCell"/>
</dbReference>
<feature type="transmembrane region" description="Helical" evidence="6">
    <location>
        <begin position="103"/>
        <end position="130"/>
    </location>
</feature>
<feature type="transmembrane region" description="Helical" evidence="6">
    <location>
        <begin position="294"/>
        <end position="322"/>
    </location>
</feature>
<keyword evidence="3 6" id="KW-0812">Transmembrane</keyword>
<dbReference type="Gene3D" id="1.20.1250.20">
    <property type="entry name" value="MFS general substrate transporter like domains"/>
    <property type="match status" value="2"/>
</dbReference>
<reference evidence="8 9" key="1">
    <citation type="submission" date="2016-10" db="EMBL/GenBank/DDBJ databases">
        <authorList>
            <person name="Varghese N."/>
            <person name="Submissions S."/>
        </authorList>
    </citation>
    <scope>NUCLEOTIDE SEQUENCE [LARGE SCALE GENOMIC DNA]</scope>
    <source>
        <strain evidence="8 9">DSM 18839</strain>
    </source>
</reference>
<keyword evidence="9" id="KW-1185">Reference proteome</keyword>
<dbReference type="EMBL" id="FNBW01000002">
    <property type="protein sequence ID" value="SDF26303.1"/>
    <property type="molecule type" value="Genomic_DNA"/>
</dbReference>
<proteinExistence type="inferred from homology"/>
<organism evidence="8 9">
    <name type="scientific">Thalassobaculum litoreum DSM 18839</name>
    <dbReference type="NCBI Taxonomy" id="1123362"/>
    <lineage>
        <taxon>Bacteria</taxon>
        <taxon>Pseudomonadati</taxon>
        <taxon>Pseudomonadota</taxon>
        <taxon>Alphaproteobacteria</taxon>
        <taxon>Rhodospirillales</taxon>
        <taxon>Thalassobaculaceae</taxon>
        <taxon>Thalassobaculum</taxon>
    </lineage>
</organism>
<evidence type="ECO:0000256" key="3">
    <source>
        <dbReference type="ARBA" id="ARBA00022692"/>
    </source>
</evidence>
<dbReference type="PANTHER" id="PTHR23538">
    <property type="entry name" value="44.5 KD BACTERIOCHLOROPHYLL SYNTHASE SUBUNIT"/>
    <property type="match status" value="1"/>
</dbReference>
<dbReference type="SUPFAM" id="SSF103473">
    <property type="entry name" value="MFS general substrate transporter"/>
    <property type="match status" value="1"/>
</dbReference>
<feature type="transmembrane region" description="Helical" evidence="6">
    <location>
        <begin position="363"/>
        <end position="384"/>
    </location>
</feature>
<dbReference type="CDD" id="cd06176">
    <property type="entry name" value="MFS_BCD_PucC-like"/>
    <property type="match status" value="1"/>
</dbReference>
<evidence type="ECO:0000256" key="6">
    <source>
        <dbReference type="SAM" id="Phobius"/>
    </source>
</evidence>
<feature type="domain" description="Major facilitator superfamily (MFS) profile" evidence="7">
    <location>
        <begin position="7"/>
        <end position="424"/>
    </location>
</feature>
<dbReference type="PANTHER" id="PTHR23538:SF1">
    <property type="entry name" value="44.5 KD BACTERIOCHLOROPHYLL SYNTHASE SUBUNIT"/>
    <property type="match status" value="1"/>
</dbReference>
<evidence type="ECO:0000256" key="1">
    <source>
        <dbReference type="ARBA" id="ARBA00004141"/>
    </source>
</evidence>
<protein>
    <submittedName>
        <fullName evidence="8">MFS transporter, BCD family, chlorophyll transporter</fullName>
    </submittedName>
</protein>
<feature type="transmembrane region" description="Helical" evidence="6">
    <location>
        <begin position="328"/>
        <end position="351"/>
    </location>
</feature>
<dbReference type="PROSITE" id="PS50850">
    <property type="entry name" value="MFS"/>
    <property type="match status" value="1"/>
</dbReference>
<evidence type="ECO:0000313" key="8">
    <source>
        <dbReference type="EMBL" id="SDF26303.1"/>
    </source>
</evidence>
<comment type="similarity">
    <text evidence="2">Belongs to the PucC family.</text>
</comment>
<dbReference type="Pfam" id="PF03209">
    <property type="entry name" value="PUCC"/>
    <property type="match status" value="1"/>
</dbReference>
<feature type="transmembrane region" description="Helical" evidence="6">
    <location>
        <begin position="76"/>
        <end position="97"/>
    </location>
</feature>
<dbReference type="InterPro" id="IPR020846">
    <property type="entry name" value="MFS_dom"/>
</dbReference>
<feature type="transmembrane region" description="Helical" evidence="6">
    <location>
        <begin position="142"/>
        <end position="162"/>
    </location>
</feature>
<feature type="transmembrane region" description="Helical" evidence="6">
    <location>
        <begin position="174"/>
        <end position="196"/>
    </location>
</feature>
<feature type="transmembrane region" description="Helical" evidence="6">
    <location>
        <begin position="396"/>
        <end position="417"/>
    </location>
</feature>
<feature type="transmembrane region" description="Helical" evidence="6">
    <location>
        <begin position="228"/>
        <end position="246"/>
    </location>
</feature>
<feature type="transmembrane region" description="Helical" evidence="6">
    <location>
        <begin position="266"/>
        <end position="287"/>
    </location>
</feature>
<dbReference type="InterPro" id="IPR004896">
    <property type="entry name" value="PucC-rel"/>
</dbReference>
<comment type="caution">
    <text evidence="8">The sequence shown here is derived from an EMBL/GenBank/DDBJ whole genome shotgun (WGS) entry which is preliminary data.</text>
</comment>
<name>A0A8G2BH16_9PROT</name>
<dbReference type="InterPro" id="IPR036259">
    <property type="entry name" value="MFS_trans_sf"/>
</dbReference>
<evidence type="ECO:0000259" key="7">
    <source>
        <dbReference type="PROSITE" id="PS50850"/>
    </source>
</evidence>
<evidence type="ECO:0000256" key="4">
    <source>
        <dbReference type="ARBA" id="ARBA00022989"/>
    </source>
</evidence>
<evidence type="ECO:0000256" key="5">
    <source>
        <dbReference type="ARBA" id="ARBA00023136"/>
    </source>
</evidence>
<evidence type="ECO:0000313" key="9">
    <source>
        <dbReference type="Proteomes" id="UP000198615"/>
    </source>
</evidence>
<feature type="transmembrane region" description="Helical" evidence="6">
    <location>
        <begin position="37"/>
        <end position="56"/>
    </location>
</feature>
<evidence type="ECO:0000256" key="2">
    <source>
        <dbReference type="ARBA" id="ARBA00008412"/>
    </source>
</evidence>
<comment type="subcellular location">
    <subcellularLocation>
        <location evidence="1">Membrane</location>
        <topology evidence="1">Multi-pass membrane protein</topology>
    </subcellularLocation>
</comment>
<dbReference type="PIRSF" id="PIRSF016565">
    <property type="entry name" value="PucC"/>
    <property type="match status" value="1"/>
</dbReference>
<dbReference type="OrthoDB" id="5800821at2"/>